<dbReference type="InterPro" id="IPR009014">
    <property type="entry name" value="Transketo_C/PFOR_II"/>
</dbReference>
<dbReference type="InterPro" id="IPR029061">
    <property type="entry name" value="THDP-binding"/>
</dbReference>
<protein>
    <recommendedName>
        <fullName evidence="2">Transketolase-like pyrimidine-binding domain-containing protein</fullName>
    </recommendedName>
</protein>
<sequence length="297" mass="32199">ENIDTGSKLSGLARGLKVNPEGRILNVGNCELTHIGVGLGMMMDGGNAAVFMKQLDFLLLGLDQLVNTFNFIRSTRPLNQLGSFTVFLIVCDQGYQGPQSSLNSAGDVASLGNVNVYCLNTAEEARSIVAGQFVSPGFRVICTSQRLFGTPVLDLPVEMKTSDNSMFRYRSGDDVTIACYNFALREGLRLADQLSTVGIKSDLFHVNFVPGIDLEPLIDSCTRTGALVLLDDSKTVTKFGDGLVTGLHARDVKPAVLSLSRRGCQETEYGVAEDQFTIEDRSVLDFLEGIRSQTIAR</sequence>
<accession>A0A382PPD0</accession>
<proteinExistence type="predicted"/>
<dbReference type="EMBL" id="UINC01108437">
    <property type="protein sequence ID" value="SVC74535.1"/>
    <property type="molecule type" value="Genomic_DNA"/>
</dbReference>
<evidence type="ECO:0008006" key="2">
    <source>
        <dbReference type="Google" id="ProtNLM"/>
    </source>
</evidence>
<gene>
    <name evidence="1" type="ORF">METZ01_LOCUS327389</name>
</gene>
<reference evidence="1" key="1">
    <citation type="submission" date="2018-05" db="EMBL/GenBank/DDBJ databases">
        <authorList>
            <person name="Lanie J.A."/>
            <person name="Ng W.-L."/>
            <person name="Kazmierczak K.M."/>
            <person name="Andrzejewski T.M."/>
            <person name="Davidsen T.M."/>
            <person name="Wayne K.J."/>
            <person name="Tettelin H."/>
            <person name="Glass J.I."/>
            <person name="Rusch D."/>
            <person name="Podicherti R."/>
            <person name="Tsui H.-C.T."/>
            <person name="Winkler M.E."/>
        </authorList>
    </citation>
    <scope>NUCLEOTIDE SEQUENCE</scope>
</reference>
<organism evidence="1">
    <name type="scientific">marine metagenome</name>
    <dbReference type="NCBI Taxonomy" id="408172"/>
    <lineage>
        <taxon>unclassified sequences</taxon>
        <taxon>metagenomes</taxon>
        <taxon>ecological metagenomes</taxon>
    </lineage>
</organism>
<dbReference type="AlphaFoldDB" id="A0A382PPD0"/>
<name>A0A382PPD0_9ZZZZ</name>
<dbReference type="Gene3D" id="3.40.50.920">
    <property type="match status" value="1"/>
</dbReference>
<dbReference type="SUPFAM" id="SSF52518">
    <property type="entry name" value="Thiamin diphosphate-binding fold (THDP-binding)"/>
    <property type="match status" value="1"/>
</dbReference>
<feature type="non-terminal residue" evidence="1">
    <location>
        <position position="1"/>
    </location>
</feature>
<evidence type="ECO:0000313" key="1">
    <source>
        <dbReference type="EMBL" id="SVC74535.1"/>
    </source>
</evidence>
<dbReference type="Gene3D" id="3.40.50.970">
    <property type="match status" value="1"/>
</dbReference>
<dbReference type="SUPFAM" id="SSF52922">
    <property type="entry name" value="TK C-terminal domain-like"/>
    <property type="match status" value="1"/>
</dbReference>